<evidence type="ECO:0000256" key="2">
    <source>
        <dbReference type="ARBA" id="ARBA00023002"/>
    </source>
</evidence>
<evidence type="ECO:0000256" key="1">
    <source>
        <dbReference type="ARBA" id="ARBA00001974"/>
    </source>
</evidence>
<dbReference type="PANTHER" id="PTHR42923:SF3">
    <property type="entry name" value="PROTOPORPHYRINOGEN OXIDASE"/>
    <property type="match status" value="1"/>
</dbReference>
<feature type="binding site" evidence="3">
    <location>
        <begin position="29"/>
        <end position="30"/>
    </location>
    <ligand>
        <name>FAD</name>
        <dbReference type="ChEBI" id="CHEBI:57692"/>
    </ligand>
</feature>
<dbReference type="RefSeq" id="WP_072950500.1">
    <property type="nucleotide sequence ID" value="NZ_FNSV01000005.1"/>
</dbReference>
<evidence type="ECO:0000259" key="4">
    <source>
        <dbReference type="Pfam" id="PF01593"/>
    </source>
</evidence>
<dbReference type="InterPro" id="IPR002937">
    <property type="entry name" value="Amino_oxidase"/>
</dbReference>
<evidence type="ECO:0000313" key="5">
    <source>
        <dbReference type="EMBL" id="SEB65511.1"/>
    </source>
</evidence>
<feature type="binding site" evidence="3">
    <location>
        <position position="346"/>
    </location>
    <ligand>
        <name>substrate</name>
    </ligand>
</feature>
<dbReference type="InterPro" id="IPR001613">
    <property type="entry name" value="Flavin_amine_oxidase"/>
</dbReference>
<dbReference type="GO" id="GO:0016491">
    <property type="term" value="F:oxidoreductase activity"/>
    <property type="evidence" value="ECO:0007669"/>
    <property type="project" value="UniProtKB-KW"/>
</dbReference>
<dbReference type="PANTHER" id="PTHR42923">
    <property type="entry name" value="PROTOPORPHYRINOGEN OXIDASE"/>
    <property type="match status" value="1"/>
</dbReference>
<name>A0A1H4L460_9NOCA</name>
<dbReference type="PRINTS" id="PR00757">
    <property type="entry name" value="AMINEOXDASEF"/>
</dbReference>
<protein>
    <submittedName>
        <fullName evidence="5">Oxygen-dependent protoporphyrinogen oxidase</fullName>
    </submittedName>
</protein>
<dbReference type="Pfam" id="PF01593">
    <property type="entry name" value="Amino_oxidase"/>
    <property type="match status" value="1"/>
</dbReference>
<dbReference type="OrthoDB" id="4554493at2"/>
<keyword evidence="2" id="KW-0560">Oxidoreductase</keyword>
<evidence type="ECO:0000313" key="6">
    <source>
        <dbReference type="Proteomes" id="UP000183561"/>
    </source>
</evidence>
<feature type="binding site" evidence="3">
    <location>
        <position position="232"/>
    </location>
    <ligand>
        <name>FAD</name>
        <dbReference type="ChEBI" id="CHEBI:57692"/>
    </ligand>
</feature>
<dbReference type="Proteomes" id="UP000183561">
    <property type="component" value="Unassembled WGS sequence"/>
</dbReference>
<dbReference type="InterPro" id="IPR050464">
    <property type="entry name" value="Zeta_carotene_desat/Oxidored"/>
</dbReference>
<dbReference type="EMBL" id="FNSV01000005">
    <property type="protein sequence ID" value="SEB65511.1"/>
    <property type="molecule type" value="Genomic_DNA"/>
</dbReference>
<proteinExistence type="predicted"/>
<evidence type="ECO:0000256" key="3">
    <source>
        <dbReference type="PIRSR" id="PIRSR601613-1"/>
    </source>
</evidence>
<reference evidence="6" key="1">
    <citation type="submission" date="2016-10" db="EMBL/GenBank/DDBJ databases">
        <authorList>
            <person name="Varghese N."/>
            <person name="Submissions S."/>
        </authorList>
    </citation>
    <scope>NUCLEOTIDE SEQUENCE [LARGE SCALE GENOMIC DNA]</scope>
    <source>
        <strain evidence="6">DSM 44498</strain>
    </source>
</reference>
<dbReference type="Gene3D" id="3.50.50.60">
    <property type="entry name" value="FAD/NAD(P)-binding domain"/>
    <property type="match status" value="1"/>
</dbReference>
<comment type="cofactor">
    <cofactor evidence="1">
        <name>FAD</name>
        <dbReference type="ChEBI" id="CHEBI:57692"/>
    </cofactor>
</comment>
<organism evidence="5 6">
    <name type="scientific">Rhodococcus koreensis</name>
    <dbReference type="NCBI Taxonomy" id="99653"/>
    <lineage>
        <taxon>Bacteria</taxon>
        <taxon>Bacillati</taxon>
        <taxon>Actinomycetota</taxon>
        <taxon>Actinomycetes</taxon>
        <taxon>Mycobacteriales</taxon>
        <taxon>Nocardiaceae</taxon>
        <taxon>Rhodococcus</taxon>
    </lineage>
</organism>
<dbReference type="InterPro" id="IPR036188">
    <property type="entry name" value="FAD/NAD-bd_sf"/>
</dbReference>
<dbReference type="SUPFAM" id="SSF51905">
    <property type="entry name" value="FAD/NAD(P)-binding domain"/>
    <property type="match status" value="1"/>
</dbReference>
<feature type="domain" description="Amine oxidase" evidence="4">
    <location>
        <begin position="11"/>
        <end position="439"/>
    </location>
</feature>
<accession>A0A1H4L460</accession>
<dbReference type="AlphaFoldDB" id="A0A1H4L460"/>
<sequence>MKDVVIIGGGLAGLSAAWRLRHWDLQVLEADSKRVGGRIRSEQHGQYVMNWGGHMFAGAGSSSAELVAETGTRWAAIPGSLQGMAMNGKFLSTGLIQTYPFRIPMTTKDRVSLLKVGARLGVDVLRYKQAARRRSGETPEVRQQRIFNFEDERTFADYIGEATDTAKDFYCSVAMRSAADPDVLSAGAGIGYFNLIWNIGQGLGNYIVGGAATLTETIAQSIRDRVELGAVVNEVVQNRDHVVVHYTQDGTDHEVKARTAVLATPASITQKVAVNLRPELRDALGQIKYGPHVAGAFLTNEQQPMPYDGTYGIATPNRSFTVALNQGNLTRGRETTRQPGGSMMTFSPASLGYKLWDLPEKEIVDIYLNDLDQIFPGFADIVTDARVEKFEFGSPFCFPGRHKLQPELTRPSERVFLAGDFLGTFYTDTAVSSGFTAAQGAASVLATARQTAGA</sequence>
<keyword evidence="6" id="KW-1185">Reference proteome</keyword>
<gene>
    <name evidence="5" type="ORF">SAMN04490239_1081</name>
</gene>